<feature type="compositionally biased region" description="Basic and acidic residues" evidence="1">
    <location>
        <begin position="328"/>
        <end position="343"/>
    </location>
</feature>
<feature type="compositionally biased region" description="Low complexity" evidence="1">
    <location>
        <begin position="169"/>
        <end position="214"/>
    </location>
</feature>
<sequence length="424" mass="43056">MTINFDNVLGSLARGGPGAVRYDGDSLTNDEEHQYRIDLAQQLEHDTELIKFPSDVGTGAAIAAAEEAIEDVRSVLLRTADGLRIIGEAAKAAAPAIRNGTAADPEVQEALRQSSKAYSSVPDIVPADGDSKIDGDEFEPGLRRGGPATRPSSEGDDQLTEASPRTEVSSSSQGPQVQPATGQPAAAPVAGQAPAAAGQVPSAGGGPVTAPSAFGPGGGGGDGRSFGAPQKPKRDTENGPSTYPSGASPIDGSGVAPVPLVNQSVTGGRVDPGQISGRTASTAPSSGLPPVKQGPAGSLGAMGGMGAAPLGGAVAPGGGGAARPEMPQPRRDRASERILNGEEARDKALVSHILRDDDPIAGEYIDSSEVLADLLPDERHPVSRSQSRAELPAAMNVSAPDSFDNVGFAEPIQYPGEPRDDEKW</sequence>
<evidence type="ECO:0000256" key="1">
    <source>
        <dbReference type="SAM" id="MobiDB-lite"/>
    </source>
</evidence>
<gene>
    <name evidence="2" type="ORF">D2E76_16125</name>
</gene>
<feature type="compositionally biased region" description="Polar residues" evidence="1">
    <location>
        <begin position="276"/>
        <end position="285"/>
    </location>
</feature>
<feature type="region of interest" description="Disordered" evidence="1">
    <location>
        <begin position="377"/>
        <end position="424"/>
    </location>
</feature>
<dbReference type="RefSeq" id="WP_119596437.1">
    <property type="nucleotide sequence ID" value="NZ_QXBN01000012.1"/>
</dbReference>
<dbReference type="Proteomes" id="UP000284557">
    <property type="component" value="Unassembled WGS sequence"/>
</dbReference>
<evidence type="ECO:0000313" key="2">
    <source>
        <dbReference type="EMBL" id="RIT36781.1"/>
    </source>
</evidence>
<protein>
    <recommendedName>
        <fullName evidence="4">ESX-1 secretion-associated protein EspA/EspE-like domain-containing protein</fullName>
    </recommendedName>
</protein>
<evidence type="ECO:0008006" key="4">
    <source>
        <dbReference type="Google" id="ProtNLM"/>
    </source>
</evidence>
<dbReference type="AlphaFoldDB" id="A0ABD7HLZ6"/>
<feature type="compositionally biased region" description="Gly residues" evidence="1">
    <location>
        <begin position="215"/>
        <end position="224"/>
    </location>
</feature>
<comment type="caution">
    <text evidence="2">The sequence shown here is derived from an EMBL/GenBank/DDBJ whole genome shotgun (WGS) entry which is preliminary data.</text>
</comment>
<accession>A0ABD7HLZ6</accession>
<name>A0ABD7HLZ6_9MYCO</name>
<organism evidence="2 3">
    <name type="scientific">Mycobacteroides abscessus</name>
    <dbReference type="NCBI Taxonomy" id="36809"/>
    <lineage>
        <taxon>Bacteria</taxon>
        <taxon>Bacillati</taxon>
        <taxon>Actinomycetota</taxon>
        <taxon>Actinomycetes</taxon>
        <taxon>Mycobacteriales</taxon>
        <taxon>Mycobacteriaceae</taxon>
        <taxon>Mycobacteroides</taxon>
    </lineage>
</organism>
<reference evidence="2 3" key="1">
    <citation type="submission" date="2018-08" db="EMBL/GenBank/DDBJ databases">
        <title>Linezolid Resistance in Mycobacterium abscessus: MIC Distribution and Comprehensive Investigation of Resistance Mechanisms.</title>
        <authorList>
            <person name="Ye M."/>
            <person name="Xu L."/>
            <person name="Zou Y."/>
            <person name="Li B."/>
            <person name="Guo Q."/>
            <person name="Zhang Y."/>
            <person name="Zhan M."/>
            <person name="Xu B."/>
            <person name="Yu F."/>
            <person name="Zhang Z."/>
            <person name="Chu H."/>
        </authorList>
    </citation>
    <scope>NUCLEOTIDE SEQUENCE [LARGE SCALE GENOMIC DNA]</scope>
    <source>
        <strain evidence="2 3">G143</strain>
    </source>
</reference>
<dbReference type="EMBL" id="QXBN01000012">
    <property type="protein sequence ID" value="RIT36781.1"/>
    <property type="molecule type" value="Genomic_DNA"/>
</dbReference>
<evidence type="ECO:0000313" key="3">
    <source>
        <dbReference type="Proteomes" id="UP000284557"/>
    </source>
</evidence>
<feature type="region of interest" description="Disordered" evidence="1">
    <location>
        <begin position="111"/>
        <end position="343"/>
    </location>
</feature>
<proteinExistence type="predicted"/>